<dbReference type="InterPro" id="IPR001623">
    <property type="entry name" value="DnaJ_domain"/>
</dbReference>
<evidence type="ECO:0000256" key="3">
    <source>
        <dbReference type="ARBA" id="ARBA00022771"/>
    </source>
</evidence>
<dbReference type="SUPFAM" id="SSF49493">
    <property type="entry name" value="HSP40/DnaJ peptide-binding domain"/>
    <property type="match status" value="2"/>
</dbReference>
<gene>
    <name evidence="7" type="ORF">F0919_10340</name>
</gene>
<dbReference type="Pfam" id="PF01556">
    <property type="entry name" value="DnaJ_C"/>
    <property type="match status" value="1"/>
</dbReference>
<evidence type="ECO:0000256" key="4">
    <source>
        <dbReference type="ARBA" id="ARBA00022833"/>
    </source>
</evidence>
<dbReference type="InterPro" id="IPR036869">
    <property type="entry name" value="J_dom_sf"/>
</dbReference>
<evidence type="ECO:0000256" key="1">
    <source>
        <dbReference type="ARBA" id="ARBA00022723"/>
    </source>
</evidence>
<organism evidence="7 8">
    <name type="scientific">Taibaiella lutea</name>
    <dbReference type="NCBI Taxonomy" id="2608001"/>
    <lineage>
        <taxon>Bacteria</taxon>
        <taxon>Pseudomonadati</taxon>
        <taxon>Bacteroidota</taxon>
        <taxon>Chitinophagia</taxon>
        <taxon>Chitinophagales</taxon>
        <taxon>Chitinophagaceae</taxon>
        <taxon>Taibaiella</taxon>
    </lineage>
</organism>
<dbReference type="FunFam" id="2.60.260.20:FF:000005">
    <property type="entry name" value="Chaperone protein dnaJ 1, mitochondrial"/>
    <property type="match status" value="1"/>
</dbReference>
<dbReference type="AlphaFoldDB" id="A0A5M6CIZ5"/>
<dbReference type="EMBL" id="VWSH01000002">
    <property type="protein sequence ID" value="KAA5534987.1"/>
    <property type="molecule type" value="Genomic_DNA"/>
</dbReference>
<dbReference type="GO" id="GO:0042026">
    <property type="term" value="P:protein refolding"/>
    <property type="evidence" value="ECO:0007669"/>
    <property type="project" value="TreeGrafter"/>
</dbReference>
<dbReference type="PANTHER" id="PTHR43096:SF52">
    <property type="entry name" value="DNAJ HOMOLOG 1, MITOCHONDRIAL-RELATED"/>
    <property type="match status" value="1"/>
</dbReference>
<keyword evidence="2" id="KW-0677">Repeat</keyword>
<keyword evidence="5" id="KW-0143">Chaperone</keyword>
<evidence type="ECO:0000313" key="8">
    <source>
        <dbReference type="Proteomes" id="UP000323632"/>
    </source>
</evidence>
<dbReference type="GO" id="GO:0008270">
    <property type="term" value="F:zinc ion binding"/>
    <property type="evidence" value="ECO:0007669"/>
    <property type="project" value="UniProtKB-KW"/>
</dbReference>
<comment type="caution">
    <text evidence="7">The sequence shown here is derived from an EMBL/GenBank/DDBJ whole genome shotgun (WGS) entry which is preliminary data.</text>
</comment>
<evidence type="ECO:0000256" key="2">
    <source>
        <dbReference type="ARBA" id="ARBA00022737"/>
    </source>
</evidence>
<protein>
    <submittedName>
        <fullName evidence="7">J domain-containing protein</fullName>
    </submittedName>
</protein>
<sequence>MAFIDYYEVLGVKKTATAEEIKKAYRKMARKYHPDVNPNDESAKLKFQQINEAQEVLTDPEKRKKYDKYGENWKHGEEYEKAQQSRGQQYQGGESWQDYSGNFDDGQFSDFFESMFGSRSGGGRQSMFKGQDYNAELNISLKDAATTHSQSFTINGKNVRITIHAGVVNGQKIKLKGYGGAGANGGPAGDLYLTINIANDTEFRREGNDLYLNYDLDLYTAVLGGEITLPTLDSQVKLKIKPETQNMSKVRLKGKGFPVYKKDGQFGDLYVTYHIKIPTNLTGKQKELFQQLAQS</sequence>
<accession>A0A5M6CIZ5</accession>
<dbReference type="CDD" id="cd06257">
    <property type="entry name" value="DnaJ"/>
    <property type="match status" value="1"/>
</dbReference>
<dbReference type="CDD" id="cd10747">
    <property type="entry name" value="DnaJ_C"/>
    <property type="match status" value="1"/>
</dbReference>
<dbReference type="Gene3D" id="2.60.260.20">
    <property type="entry name" value="Urease metallochaperone UreE, N-terminal domain"/>
    <property type="match status" value="2"/>
</dbReference>
<dbReference type="GO" id="GO:0051082">
    <property type="term" value="F:unfolded protein binding"/>
    <property type="evidence" value="ECO:0007669"/>
    <property type="project" value="InterPro"/>
</dbReference>
<dbReference type="InterPro" id="IPR008971">
    <property type="entry name" value="HSP40/DnaJ_pept-bd"/>
</dbReference>
<keyword evidence="3" id="KW-0863">Zinc-finger</keyword>
<dbReference type="Proteomes" id="UP000323632">
    <property type="component" value="Unassembled WGS sequence"/>
</dbReference>
<keyword evidence="8" id="KW-1185">Reference proteome</keyword>
<feature type="domain" description="J" evidence="6">
    <location>
        <begin position="5"/>
        <end position="70"/>
    </location>
</feature>
<proteinExistence type="predicted"/>
<dbReference type="RefSeq" id="WP_150032666.1">
    <property type="nucleotide sequence ID" value="NZ_VWSH01000002.1"/>
</dbReference>
<evidence type="ECO:0000259" key="6">
    <source>
        <dbReference type="PROSITE" id="PS50076"/>
    </source>
</evidence>
<keyword evidence="1" id="KW-0479">Metal-binding</keyword>
<dbReference type="PROSITE" id="PS50076">
    <property type="entry name" value="DNAJ_2"/>
    <property type="match status" value="1"/>
</dbReference>
<dbReference type="PRINTS" id="PR00625">
    <property type="entry name" value="JDOMAIN"/>
</dbReference>
<name>A0A5M6CIZ5_9BACT</name>
<keyword evidence="4" id="KW-0862">Zinc</keyword>
<dbReference type="Gene3D" id="1.10.287.110">
    <property type="entry name" value="DnaJ domain"/>
    <property type="match status" value="1"/>
</dbReference>
<evidence type="ECO:0000313" key="7">
    <source>
        <dbReference type="EMBL" id="KAA5534987.1"/>
    </source>
</evidence>
<dbReference type="InterPro" id="IPR002939">
    <property type="entry name" value="DnaJ_C"/>
</dbReference>
<dbReference type="GO" id="GO:0005737">
    <property type="term" value="C:cytoplasm"/>
    <property type="evidence" value="ECO:0007669"/>
    <property type="project" value="TreeGrafter"/>
</dbReference>
<evidence type="ECO:0000256" key="5">
    <source>
        <dbReference type="ARBA" id="ARBA00023186"/>
    </source>
</evidence>
<dbReference type="SUPFAM" id="SSF46565">
    <property type="entry name" value="Chaperone J-domain"/>
    <property type="match status" value="1"/>
</dbReference>
<reference evidence="7 8" key="1">
    <citation type="submission" date="2019-09" db="EMBL/GenBank/DDBJ databases">
        <title>Genome sequence and assembly of Taibaiella sp.</title>
        <authorList>
            <person name="Chhetri G."/>
        </authorList>
    </citation>
    <scope>NUCLEOTIDE SEQUENCE [LARGE SCALE GENOMIC DNA]</scope>
    <source>
        <strain evidence="7 8">KVB11</strain>
    </source>
</reference>
<dbReference type="PANTHER" id="PTHR43096">
    <property type="entry name" value="DNAJ HOMOLOG 1, MITOCHONDRIAL-RELATED"/>
    <property type="match status" value="1"/>
</dbReference>
<dbReference type="Pfam" id="PF00226">
    <property type="entry name" value="DnaJ"/>
    <property type="match status" value="1"/>
</dbReference>
<dbReference type="SMART" id="SM00271">
    <property type="entry name" value="DnaJ"/>
    <property type="match status" value="1"/>
</dbReference>